<accession>A0A6I6K2L7</accession>
<dbReference type="GO" id="GO:0003700">
    <property type="term" value="F:DNA-binding transcription factor activity"/>
    <property type="evidence" value="ECO:0007669"/>
    <property type="project" value="TreeGrafter"/>
</dbReference>
<gene>
    <name evidence="6" type="ORF">GM418_29475</name>
</gene>
<dbReference type="RefSeq" id="WP_158871736.1">
    <property type="nucleotide sequence ID" value="NZ_CP046401.1"/>
</dbReference>
<dbReference type="InterPro" id="IPR050397">
    <property type="entry name" value="Env_Response_Regulators"/>
</dbReference>
<evidence type="ECO:0000259" key="4">
    <source>
        <dbReference type="PROSITE" id="PS50042"/>
    </source>
</evidence>
<feature type="domain" description="HTH crp-type" evidence="5">
    <location>
        <begin position="152"/>
        <end position="221"/>
    </location>
</feature>
<protein>
    <submittedName>
        <fullName evidence="6">Helix-turn-helix domain-containing protein</fullName>
    </submittedName>
</protein>
<dbReference type="Pfam" id="PF13545">
    <property type="entry name" value="HTH_Crp_2"/>
    <property type="match status" value="1"/>
</dbReference>
<dbReference type="InterPro" id="IPR014710">
    <property type="entry name" value="RmlC-like_jellyroll"/>
</dbReference>
<reference evidence="6 7" key="1">
    <citation type="submission" date="2019-11" db="EMBL/GenBank/DDBJ databases">
        <authorList>
            <person name="Zheng R.K."/>
            <person name="Sun C.M."/>
        </authorList>
    </citation>
    <scope>NUCLEOTIDE SEQUENCE [LARGE SCALE GENOMIC DNA]</scope>
    <source>
        <strain evidence="6 7">WC007</strain>
    </source>
</reference>
<dbReference type="GO" id="GO:0003677">
    <property type="term" value="F:DNA binding"/>
    <property type="evidence" value="ECO:0007669"/>
    <property type="project" value="UniProtKB-KW"/>
</dbReference>
<keyword evidence="1" id="KW-0805">Transcription regulation</keyword>
<name>A0A6I6K2L7_9BACT</name>
<dbReference type="InterPro" id="IPR036390">
    <property type="entry name" value="WH_DNA-bd_sf"/>
</dbReference>
<evidence type="ECO:0000256" key="3">
    <source>
        <dbReference type="ARBA" id="ARBA00023163"/>
    </source>
</evidence>
<evidence type="ECO:0000313" key="7">
    <source>
        <dbReference type="Proteomes" id="UP000428260"/>
    </source>
</evidence>
<dbReference type="KEGG" id="mcos:GM418_29475"/>
<dbReference type="Gene3D" id="1.10.10.10">
    <property type="entry name" value="Winged helix-like DNA-binding domain superfamily/Winged helix DNA-binding domain"/>
    <property type="match status" value="1"/>
</dbReference>
<dbReference type="InterPro" id="IPR012318">
    <property type="entry name" value="HTH_CRP"/>
</dbReference>
<dbReference type="Gene3D" id="2.60.120.10">
    <property type="entry name" value="Jelly Rolls"/>
    <property type="match status" value="1"/>
</dbReference>
<organism evidence="6 7">
    <name type="scientific">Maribellus comscasis</name>
    <dbReference type="NCBI Taxonomy" id="2681766"/>
    <lineage>
        <taxon>Bacteria</taxon>
        <taxon>Pseudomonadati</taxon>
        <taxon>Bacteroidota</taxon>
        <taxon>Bacteroidia</taxon>
        <taxon>Marinilabiliales</taxon>
        <taxon>Prolixibacteraceae</taxon>
        <taxon>Maribellus</taxon>
    </lineage>
</organism>
<dbReference type="InterPro" id="IPR036388">
    <property type="entry name" value="WH-like_DNA-bd_sf"/>
</dbReference>
<dbReference type="SUPFAM" id="SSF46785">
    <property type="entry name" value="Winged helix' DNA-binding domain"/>
    <property type="match status" value="1"/>
</dbReference>
<dbReference type="PROSITE" id="PS51063">
    <property type="entry name" value="HTH_CRP_2"/>
    <property type="match status" value="1"/>
</dbReference>
<dbReference type="InterPro" id="IPR000595">
    <property type="entry name" value="cNMP-bd_dom"/>
</dbReference>
<dbReference type="CDD" id="cd00038">
    <property type="entry name" value="CAP_ED"/>
    <property type="match status" value="1"/>
</dbReference>
<keyword evidence="7" id="KW-1185">Reference proteome</keyword>
<dbReference type="GO" id="GO:0005829">
    <property type="term" value="C:cytosol"/>
    <property type="evidence" value="ECO:0007669"/>
    <property type="project" value="TreeGrafter"/>
</dbReference>
<keyword evidence="3" id="KW-0804">Transcription</keyword>
<keyword evidence="2" id="KW-0238">DNA-binding</keyword>
<dbReference type="EMBL" id="CP046401">
    <property type="protein sequence ID" value="QGY47650.1"/>
    <property type="molecule type" value="Genomic_DNA"/>
</dbReference>
<dbReference type="PRINTS" id="PR00034">
    <property type="entry name" value="HTHCRP"/>
</dbReference>
<dbReference type="SMART" id="SM00419">
    <property type="entry name" value="HTH_CRP"/>
    <property type="match status" value="1"/>
</dbReference>
<evidence type="ECO:0000256" key="1">
    <source>
        <dbReference type="ARBA" id="ARBA00023015"/>
    </source>
</evidence>
<dbReference type="Pfam" id="PF00027">
    <property type="entry name" value="cNMP_binding"/>
    <property type="match status" value="1"/>
</dbReference>
<dbReference type="PANTHER" id="PTHR24567:SF26">
    <property type="entry name" value="REGULATORY PROTEIN YEIL"/>
    <property type="match status" value="1"/>
</dbReference>
<sequence length="230" mass="26323">MESNNIKCRDCVIKSSAVSVLNYDELGILEKGCFQTNFRKGELIFKQGSPAKHITYIRKGFVKLSKTIATNKEYIVSISKKGAYLGIQNLNKTNNTNYFSAYALTDTLVCFLDIDYFDQLIKRNGEFAAEVITYIINDEMGNFDRFLNNVQQQLPGRLANILFYFYQQVYNQNPFSLNITKAELASLIGTSRESVTRLLKDFQDDSIIKMDKNNIQILNESKLLEIKLKG</sequence>
<feature type="domain" description="Cyclic nucleotide-binding" evidence="4">
    <location>
        <begin position="17"/>
        <end position="126"/>
    </location>
</feature>
<evidence type="ECO:0000256" key="2">
    <source>
        <dbReference type="ARBA" id="ARBA00023125"/>
    </source>
</evidence>
<dbReference type="PROSITE" id="PS50042">
    <property type="entry name" value="CNMP_BINDING_3"/>
    <property type="match status" value="1"/>
</dbReference>
<evidence type="ECO:0000313" key="6">
    <source>
        <dbReference type="EMBL" id="QGY47650.1"/>
    </source>
</evidence>
<proteinExistence type="predicted"/>
<dbReference type="InterPro" id="IPR018490">
    <property type="entry name" value="cNMP-bd_dom_sf"/>
</dbReference>
<dbReference type="PANTHER" id="PTHR24567">
    <property type="entry name" value="CRP FAMILY TRANSCRIPTIONAL REGULATORY PROTEIN"/>
    <property type="match status" value="1"/>
</dbReference>
<dbReference type="SUPFAM" id="SSF51206">
    <property type="entry name" value="cAMP-binding domain-like"/>
    <property type="match status" value="1"/>
</dbReference>
<evidence type="ECO:0000259" key="5">
    <source>
        <dbReference type="PROSITE" id="PS51063"/>
    </source>
</evidence>
<dbReference type="Proteomes" id="UP000428260">
    <property type="component" value="Chromosome"/>
</dbReference>
<dbReference type="AlphaFoldDB" id="A0A6I6K2L7"/>